<sequence>MGRDWVLARDSKALTWPAVTFTAGVWSEFLEAVRAGELQNP</sequence>
<dbReference type="Proteomes" id="UP001221328">
    <property type="component" value="Unassembled WGS sequence"/>
</dbReference>
<evidence type="ECO:0000259" key="1">
    <source>
        <dbReference type="Pfam" id="PF04149"/>
    </source>
</evidence>
<gene>
    <name evidence="2" type="ORF">PO587_39060</name>
</gene>
<proteinExistence type="predicted"/>
<accession>A0ABT5G6M2</accession>
<reference evidence="2 3" key="1">
    <citation type="journal article" date="2015" name="Int. J. Syst. Evol. Microbiol.">
        <title>Streptomyces gilvifuscus sp. nov., an actinomycete that produces antibacterial compounds isolated from soil.</title>
        <authorList>
            <person name="Nguyen T.M."/>
            <person name="Kim J."/>
        </authorList>
    </citation>
    <scope>NUCLEOTIDE SEQUENCE [LARGE SCALE GENOMIC DNA]</scope>
    <source>
        <strain evidence="2 3">T113</strain>
    </source>
</reference>
<comment type="caution">
    <text evidence="2">The sequence shown here is derived from an EMBL/GenBank/DDBJ whole genome shotgun (WGS) entry which is preliminary data.</text>
</comment>
<evidence type="ECO:0000313" key="3">
    <source>
        <dbReference type="Proteomes" id="UP001221328"/>
    </source>
</evidence>
<dbReference type="InterPro" id="IPR007278">
    <property type="entry name" value="DUF397"/>
</dbReference>
<evidence type="ECO:0000313" key="2">
    <source>
        <dbReference type="EMBL" id="MDC2960440.1"/>
    </source>
</evidence>
<protein>
    <submittedName>
        <fullName evidence="2">DUF397 domain-containing protein</fullName>
    </submittedName>
</protein>
<keyword evidence="3" id="KW-1185">Reference proteome</keyword>
<feature type="domain" description="DUF397" evidence="1">
    <location>
        <begin position="7"/>
        <end position="34"/>
    </location>
</feature>
<dbReference type="Pfam" id="PF04149">
    <property type="entry name" value="DUF397"/>
    <property type="match status" value="1"/>
</dbReference>
<dbReference type="EMBL" id="JAQOSK010000022">
    <property type="protein sequence ID" value="MDC2960440.1"/>
    <property type="molecule type" value="Genomic_DNA"/>
</dbReference>
<name>A0ABT5G6M2_9ACTN</name>
<organism evidence="2 3">
    <name type="scientific">Streptomyces gilvifuscus</name>
    <dbReference type="NCBI Taxonomy" id="1550617"/>
    <lineage>
        <taxon>Bacteria</taxon>
        <taxon>Bacillati</taxon>
        <taxon>Actinomycetota</taxon>
        <taxon>Actinomycetes</taxon>
        <taxon>Kitasatosporales</taxon>
        <taxon>Streptomycetaceae</taxon>
        <taxon>Streptomyces</taxon>
    </lineage>
</organism>